<evidence type="ECO:0000313" key="13">
    <source>
        <dbReference type="Proteomes" id="UP000265515"/>
    </source>
</evidence>
<dbReference type="SUPFAM" id="SSF56672">
    <property type="entry name" value="DNA/RNA polymerases"/>
    <property type="match status" value="1"/>
</dbReference>
<evidence type="ECO:0000259" key="10">
    <source>
        <dbReference type="Pfam" id="PF17919"/>
    </source>
</evidence>
<feature type="domain" description="Integrase zinc-binding" evidence="11">
    <location>
        <begin position="338"/>
        <end position="393"/>
    </location>
</feature>
<dbReference type="AlphaFoldDB" id="A0A388KSV8"/>
<protein>
    <recommendedName>
        <fullName evidence="14">Integrase catalytic domain-containing protein</fullName>
    </recommendedName>
</protein>
<evidence type="ECO:0000256" key="8">
    <source>
        <dbReference type="SAM" id="MobiDB-lite"/>
    </source>
</evidence>
<evidence type="ECO:0000256" key="5">
    <source>
        <dbReference type="ARBA" id="ARBA00022801"/>
    </source>
</evidence>
<feature type="domain" description="Reverse transcriptase/retrotransposon-derived protein RNase H-like" evidence="10">
    <location>
        <begin position="58"/>
        <end position="108"/>
    </location>
</feature>
<dbReference type="Pfam" id="PF17921">
    <property type="entry name" value="Integrase_H2C2"/>
    <property type="match status" value="1"/>
</dbReference>
<dbReference type="GO" id="GO:0004519">
    <property type="term" value="F:endonuclease activity"/>
    <property type="evidence" value="ECO:0007669"/>
    <property type="project" value="UniProtKB-KW"/>
</dbReference>
<evidence type="ECO:0000256" key="6">
    <source>
        <dbReference type="ARBA" id="ARBA00022918"/>
    </source>
</evidence>
<dbReference type="Pfam" id="PF17919">
    <property type="entry name" value="RT_RNaseH_2"/>
    <property type="match status" value="1"/>
</dbReference>
<feature type="region of interest" description="Disordered" evidence="8">
    <location>
        <begin position="108"/>
        <end position="158"/>
    </location>
</feature>
<evidence type="ECO:0008006" key="14">
    <source>
        <dbReference type="Google" id="ProtNLM"/>
    </source>
</evidence>
<dbReference type="InterPro" id="IPR012337">
    <property type="entry name" value="RNaseH-like_sf"/>
</dbReference>
<dbReference type="SUPFAM" id="SSF53098">
    <property type="entry name" value="Ribonuclease H-like"/>
    <property type="match status" value="1"/>
</dbReference>
<evidence type="ECO:0000259" key="11">
    <source>
        <dbReference type="Pfam" id="PF17921"/>
    </source>
</evidence>
<accession>A0A388KSV8</accession>
<dbReference type="Pfam" id="PF17917">
    <property type="entry name" value="RT_RNaseH"/>
    <property type="match status" value="1"/>
</dbReference>
<gene>
    <name evidence="12" type="ORF">CBR_g12808</name>
</gene>
<dbReference type="PANTHER" id="PTHR37984">
    <property type="entry name" value="PROTEIN CBG26694"/>
    <property type="match status" value="1"/>
</dbReference>
<evidence type="ECO:0000256" key="3">
    <source>
        <dbReference type="ARBA" id="ARBA00022722"/>
    </source>
</evidence>
<evidence type="ECO:0000256" key="2">
    <source>
        <dbReference type="ARBA" id="ARBA00022695"/>
    </source>
</evidence>
<sequence>MDDAKITATAEWPAPTSAKQLRSFLGLTNYYNNFIQGYARYSYVLTSTLLRKNPPRAWTPLHEDAFHALKKAVTCASVLHLPDFDRPFILTTDASDFAVGAVLSQVFPSSPDSSHPRIPRFPPPTPTTASRLTATRPATDEPSIDYSPTIAEDGTVESRSGDCPIAFYSRQLLPAEINYTADEREVLAVVYVARHWRHYLHGPPFTVRTDNSVVQAFLTKPKLTPRQARRWRDLSEFSFTTEHIKGETNRVADALSRRPDHDQEQIQLSSISVTTVHHSVVDEFRTQYCHCPDYPDIHATLRSGKTVPNYSLRDNGLVYRHGSQGTRDPRIFVPSTGQLRVRAIAEFHDQAAAGHMGFHKTLARVSRLYVFLKRKDFVKGCVAECPTCQQVNSANHLPYGLLQPLFISEGRWQSISMNFIGPLRPPTPRRHDAILVVVDRFTKRAHFVPCRYAISARKVADIVLDQVVRDHDLLLSIISDRDPRFTSRFW</sequence>
<dbReference type="InterPro" id="IPR050951">
    <property type="entry name" value="Retrovirus_Pol_polyprotein"/>
</dbReference>
<dbReference type="InterPro" id="IPR043128">
    <property type="entry name" value="Rev_trsase/Diguanyl_cyclase"/>
</dbReference>
<dbReference type="InterPro" id="IPR036397">
    <property type="entry name" value="RNaseH_sf"/>
</dbReference>
<evidence type="ECO:0000313" key="12">
    <source>
        <dbReference type="EMBL" id="GBG73092.1"/>
    </source>
</evidence>
<dbReference type="PANTHER" id="PTHR37984:SF5">
    <property type="entry name" value="PROTEIN NYNRIN-LIKE"/>
    <property type="match status" value="1"/>
</dbReference>
<dbReference type="EMBL" id="BFEA01000177">
    <property type="protein sequence ID" value="GBG73092.1"/>
    <property type="molecule type" value="Genomic_DNA"/>
</dbReference>
<dbReference type="Gramene" id="GBG73092">
    <property type="protein sequence ID" value="GBG73092"/>
    <property type="gene ID" value="CBR_g12808"/>
</dbReference>
<evidence type="ECO:0000259" key="9">
    <source>
        <dbReference type="Pfam" id="PF17917"/>
    </source>
</evidence>
<dbReference type="InterPro" id="IPR043502">
    <property type="entry name" value="DNA/RNA_pol_sf"/>
</dbReference>
<dbReference type="Gene3D" id="1.10.340.70">
    <property type="match status" value="1"/>
</dbReference>
<dbReference type="Gene3D" id="3.30.420.10">
    <property type="entry name" value="Ribonuclease H-like superfamily/Ribonuclease H"/>
    <property type="match status" value="1"/>
</dbReference>
<dbReference type="InterPro" id="IPR041373">
    <property type="entry name" value="RT_RNaseH"/>
</dbReference>
<proteinExistence type="predicted"/>
<keyword evidence="7" id="KW-0511">Multifunctional enzyme</keyword>
<keyword evidence="2" id="KW-0548">Nucleotidyltransferase</keyword>
<dbReference type="InterPro" id="IPR041588">
    <property type="entry name" value="Integrase_H2C2"/>
</dbReference>
<keyword evidence="3" id="KW-0540">Nuclease</keyword>
<reference evidence="12 13" key="1">
    <citation type="journal article" date="2018" name="Cell">
        <title>The Chara Genome: Secondary Complexity and Implications for Plant Terrestrialization.</title>
        <authorList>
            <person name="Nishiyama T."/>
            <person name="Sakayama H."/>
            <person name="Vries J.D."/>
            <person name="Buschmann H."/>
            <person name="Saint-Marcoux D."/>
            <person name="Ullrich K.K."/>
            <person name="Haas F.B."/>
            <person name="Vanderstraeten L."/>
            <person name="Becker D."/>
            <person name="Lang D."/>
            <person name="Vosolsobe S."/>
            <person name="Rombauts S."/>
            <person name="Wilhelmsson P.K.I."/>
            <person name="Janitza P."/>
            <person name="Kern R."/>
            <person name="Heyl A."/>
            <person name="Rumpler F."/>
            <person name="Villalobos L.I.A.C."/>
            <person name="Clay J.M."/>
            <person name="Skokan R."/>
            <person name="Toyoda A."/>
            <person name="Suzuki Y."/>
            <person name="Kagoshima H."/>
            <person name="Schijlen E."/>
            <person name="Tajeshwar N."/>
            <person name="Catarino B."/>
            <person name="Hetherington A.J."/>
            <person name="Saltykova A."/>
            <person name="Bonnot C."/>
            <person name="Breuninger H."/>
            <person name="Symeonidi A."/>
            <person name="Radhakrishnan G.V."/>
            <person name="Van Nieuwerburgh F."/>
            <person name="Deforce D."/>
            <person name="Chang C."/>
            <person name="Karol K.G."/>
            <person name="Hedrich R."/>
            <person name="Ulvskov P."/>
            <person name="Glockner G."/>
            <person name="Delwiche C.F."/>
            <person name="Petrasek J."/>
            <person name="Van de Peer Y."/>
            <person name="Friml J."/>
            <person name="Beilby M."/>
            <person name="Dolan L."/>
            <person name="Kohara Y."/>
            <person name="Sugano S."/>
            <person name="Fujiyama A."/>
            <person name="Delaux P.-M."/>
            <person name="Quint M."/>
            <person name="TheiBen G."/>
            <person name="Hagemann M."/>
            <person name="Harholt J."/>
            <person name="Dunand C."/>
            <person name="Zachgo S."/>
            <person name="Langdale J."/>
            <person name="Maumus F."/>
            <person name="Straeten D.V.D."/>
            <person name="Gould S.B."/>
            <person name="Rensing S.A."/>
        </authorList>
    </citation>
    <scope>NUCLEOTIDE SEQUENCE [LARGE SCALE GENOMIC DNA]</scope>
    <source>
        <strain evidence="12 13">S276</strain>
    </source>
</reference>
<evidence type="ECO:0000256" key="4">
    <source>
        <dbReference type="ARBA" id="ARBA00022759"/>
    </source>
</evidence>
<dbReference type="OrthoDB" id="111931at2759"/>
<feature type="domain" description="Reverse transcriptase RNase H-like" evidence="9">
    <location>
        <begin position="161"/>
        <end position="237"/>
    </location>
</feature>
<dbReference type="GO" id="GO:0003676">
    <property type="term" value="F:nucleic acid binding"/>
    <property type="evidence" value="ECO:0007669"/>
    <property type="project" value="InterPro"/>
</dbReference>
<dbReference type="CDD" id="cd09274">
    <property type="entry name" value="RNase_HI_RT_Ty3"/>
    <property type="match status" value="1"/>
</dbReference>
<dbReference type="Proteomes" id="UP000265515">
    <property type="component" value="Unassembled WGS sequence"/>
</dbReference>
<dbReference type="InterPro" id="IPR041577">
    <property type="entry name" value="RT_RNaseH_2"/>
</dbReference>
<evidence type="ECO:0000256" key="1">
    <source>
        <dbReference type="ARBA" id="ARBA00022679"/>
    </source>
</evidence>
<organism evidence="12 13">
    <name type="scientific">Chara braunii</name>
    <name type="common">Braun's stonewort</name>
    <dbReference type="NCBI Taxonomy" id="69332"/>
    <lineage>
        <taxon>Eukaryota</taxon>
        <taxon>Viridiplantae</taxon>
        <taxon>Streptophyta</taxon>
        <taxon>Charophyceae</taxon>
        <taxon>Charales</taxon>
        <taxon>Characeae</taxon>
        <taxon>Chara</taxon>
    </lineage>
</organism>
<dbReference type="GO" id="GO:0003964">
    <property type="term" value="F:RNA-directed DNA polymerase activity"/>
    <property type="evidence" value="ECO:0007669"/>
    <property type="project" value="UniProtKB-KW"/>
</dbReference>
<keyword evidence="6" id="KW-0695">RNA-directed DNA polymerase</keyword>
<name>A0A388KSV8_CHABU</name>
<comment type="caution">
    <text evidence="12">The sequence shown here is derived from an EMBL/GenBank/DDBJ whole genome shotgun (WGS) entry which is preliminary data.</text>
</comment>
<dbReference type="Gene3D" id="3.30.70.270">
    <property type="match status" value="1"/>
</dbReference>
<dbReference type="GO" id="GO:0016787">
    <property type="term" value="F:hydrolase activity"/>
    <property type="evidence" value="ECO:0007669"/>
    <property type="project" value="UniProtKB-KW"/>
</dbReference>
<evidence type="ECO:0000256" key="7">
    <source>
        <dbReference type="ARBA" id="ARBA00023268"/>
    </source>
</evidence>
<keyword evidence="4" id="KW-0255">Endonuclease</keyword>
<keyword evidence="13" id="KW-1185">Reference proteome</keyword>
<dbReference type="FunFam" id="3.30.70.270:FF:000020">
    <property type="entry name" value="Transposon Tf2-6 polyprotein-like Protein"/>
    <property type="match status" value="1"/>
</dbReference>
<keyword evidence="1" id="KW-0808">Transferase</keyword>
<keyword evidence="5" id="KW-0378">Hydrolase</keyword>